<dbReference type="Gene3D" id="1.10.10.10">
    <property type="entry name" value="Winged helix-like DNA-binding domain superfamily/Winged helix DNA-binding domain"/>
    <property type="match status" value="1"/>
</dbReference>
<dbReference type="PANTHER" id="PTHR34580:SF3">
    <property type="entry name" value="PROTEIN PAFB"/>
    <property type="match status" value="1"/>
</dbReference>
<feature type="domain" description="HTH deoR-type" evidence="3">
    <location>
        <begin position="8"/>
        <end position="63"/>
    </location>
</feature>
<dbReference type="RefSeq" id="WP_089048577.1">
    <property type="nucleotide sequence ID" value="NZ_FXTV01000002.1"/>
</dbReference>
<dbReference type="InterPro" id="IPR013196">
    <property type="entry name" value="HTH_11"/>
</dbReference>
<dbReference type="Pfam" id="PF13280">
    <property type="entry name" value="WYL"/>
    <property type="match status" value="1"/>
</dbReference>
<dbReference type="Proteomes" id="UP000198345">
    <property type="component" value="Unassembled WGS sequence"/>
</dbReference>
<dbReference type="PROSITE" id="PS52050">
    <property type="entry name" value="WYL"/>
    <property type="match status" value="1"/>
</dbReference>
<dbReference type="InterPro" id="IPR036388">
    <property type="entry name" value="WH-like_DNA-bd_sf"/>
</dbReference>
<evidence type="ECO:0000259" key="3">
    <source>
        <dbReference type="PROSITE" id="PS51000"/>
    </source>
</evidence>
<keyword evidence="2" id="KW-0804">Transcription</keyword>
<gene>
    <name evidence="4" type="ORF">B0A66_04110</name>
</gene>
<evidence type="ECO:0000313" key="5">
    <source>
        <dbReference type="Proteomes" id="UP000198345"/>
    </source>
</evidence>
<dbReference type="OrthoDB" id="9815009at2"/>
<reference evidence="4 5" key="1">
    <citation type="submission" date="2016-11" db="EMBL/GenBank/DDBJ databases">
        <title>Whole genomes of Flavobacteriaceae.</title>
        <authorList>
            <person name="Stine C."/>
            <person name="Li C."/>
            <person name="Tadesse D."/>
        </authorList>
    </citation>
    <scope>NUCLEOTIDE SEQUENCE [LARGE SCALE GENOMIC DNA]</scope>
    <source>
        <strain evidence="4 5">DSM 18292</strain>
    </source>
</reference>
<dbReference type="SUPFAM" id="SSF46785">
    <property type="entry name" value="Winged helix' DNA-binding domain"/>
    <property type="match status" value="1"/>
</dbReference>
<sequence>MLDETPKRFDRIVAILIQLQSKKIVKAQELANRFEVSLRTIYRDIRTLEASGVPIYSEAGVGYALMEGYRLPPVMFTTEEVSSFIAAEKLMQKFTDPVLGSHYASAMYKLKSVLKSTDKDWLSNIESRILMQTQDPMFNDNSPNTLAVLFESISEKKQILLTYKTFDKEETTQRNLEPVGVFHDHNCWYFLGYCHLRKDYRQFRTDRIQAIKKTEIDFTIEHDALETYLNKTQTFPTTKVRILVERKIARYLAFERKYHGFVSEKEVGDHIEMTFMCKDIENGFPRWFLMYGDHATILEPELLKTKTLELLDRNRERLL</sequence>
<dbReference type="SMART" id="SM00420">
    <property type="entry name" value="HTH_DEOR"/>
    <property type="match status" value="1"/>
</dbReference>
<dbReference type="InterPro" id="IPR036390">
    <property type="entry name" value="WH_DNA-bd_sf"/>
</dbReference>
<dbReference type="PIRSF" id="PIRSF016838">
    <property type="entry name" value="PafC"/>
    <property type="match status" value="1"/>
</dbReference>
<dbReference type="InterPro" id="IPR001034">
    <property type="entry name" value="DeoR_HTH"/>
</dbReference>
<name>A0A226HLC7_9FLAO</name>
<dbReference type="Pfam" id="PF08279">
    <property type="entry name" value="HTH_11"/>
    <property type="match status" value="1"/>
</dbReference>
<organism evidence="4 5">
    <name type="scientific">Flavobacterium hercynium</name>
    <dbReference type="NCBI Taxonomy" id="387094"/>
    <lineage>
        <taxon>Bacteria</taxon>
        <taxon>Pseudomonadati</taxon>
        <taxon>Bacteroidota</taxon>
        <taxon>Flavobacteriia</taxon>
        <taxon>Flavobacteriales</taxon>
        <taxon>Flavobacteriaceae</taxon>
        <taxon>Flavobacterium</taxon>
    </lineage>
</organism>
<dbReference type="PANTHER" id="PTHR34580">
    <property type="match status" value="1"/>
</dbReference>
<dbReference type="InterPro" id="IPR028349">
    <property type="entry name" value="PafC-like"/>
</dbReference>
<comment type="caution">
    <text evidence="4">The sequence shown here is derived from an EMBL/GenBank/DDBJ whole genome shotgun (WGS) entry which is preliminary data.</text>
</comment>
<evidence type="ECO:0000256" key="2">
    <source>
        <dbReference type="ARBA" id="ARBA00023163"/>
    </source>
</evidence>
<protein>
    <submittedName>
        <fullName evidence="4">Transcriptional regulator</fullName>
    </submittedName>
</protein>
<proteinExistence type="predicted"/>
<dbReference type="GO" id="GO:0003700">
    <property type="term" value="F:DNA-binding transcription factor activity"/>
    <property type="evidence" value="ECO:0007669"/>
    <property type="project" value="InterPro"/>
</dbReference>
<evidence type="ECO:0000313" key="4">
    <source>
        <dbReference type="EMBL" id="OXA94914.1"/>
    </source>
</evidence>
<dbReference type="AlphaFoldDB" id="A0A226HLC7"/>
<keyword evidence="5" id="KW-1185">Reference proteome</keyword>
<dbReference type="InterPro" id="IPR026881">
    <property type="entry name" value="WYL_dom"/>
</dbReference>
<dbReference type="InterPro" id="IPR051534">
    <property type="entry name" value="CBASS_pafABC_assoc_protein"/>
</dbReference>
<dbReference type="PROSITE" id="PS51000">
    <property type="entry name" value="HTH_DEOR_2"/>
    <property type="match status" value="1"/>
</dbReference>
<dbReference type="EMBL" id="MUGW01000008">
    <property type="protein sequence ID" value="OXA94914.1"/>
    <property type="molecule type" value="Genomic_DNA"/>
</dbReference>
<keyword evidence="1" id="KW-0805">Transcription regulation</keyword>
<accession>A0A226HLC7</accession>
<evidence type="ECO:0000256" key="1">
    <source>
        <dbReference type="ARBA" id="ARBA00023015"/>
    </source>
</evidence>